<dbReference type="Proteomes" id="UP000199397">
    <property type="component" value="Unassembled WGS sequence"/>
</dbReference>
<evidence type="ECO:0000256" key="1">
    <source>
        <dbReference type="ARBA" id="ARBA00022490"/>
    </source>
</evidence>
<keyword evidence="1" id="KW-0963">Cytoplasm</keyword>
<sequence>MELATILQAILLTAAKPLSLEQLESYFLPEEGISRGAIRQALDALQTASAEQSFELKETASGFRLQTRAQFQPWVQRHDEERPQKYSRAFLETLALIAWRQPITRAEIEEVRGVAVNTNVIKTLLERDWVKVIGHKEVPGRPEMLGTTRHFLDYFNLKSLDDLPSLVEMQALDVDELTQKASPLLSLT</sequence>
<dbReference type="InterPro" id="IPR005234">
    <property type="entry name" value="ScpB_csome_segregation"/>
</dbReference>
<dbReference type="RefSeq" id="WP_093065835.1">
    <property type="nucleotide sequence ID" value="NZ_FNQP01000004.1"/>
</dbReference>
<gene>
    <name evidence="5" type="ORF">SAMN05660964_00913</name>
</gene>
<keyword evidence="4" id="KW-0131">Cell cycle</keyword>
<dbReference type="OrthoDB" id="9806226at2"/>
<evidence type="ECO:0000313" key="6">
    <source>
        <dbReference type="Proteomes" id="UP000199397"/>
    </source>
</evidence>
<dbReference type="STRING" id="525918.SAMN05660964_00913"/>
<dbReference type="EMBL" id="FNQP01000004">
    <property type="protein sequence ID" value="SEA10305.1"/>
    <property type="molecule type" value="Genomic_DNA"/>
</dbReference>
<dbReference type="SUPFAM" id="SSF46785">
    <property type="entry name" value="Winged helix' DNA-binding domain"/>
    <property type="match status" value="2"/>
</dbReference>
<dbReference type="PANTHER" id="PTHR34298">
    <property type="entry name" value="SEGREGATION AND CONDENSATION PROTEIN B"/>
    <property type="match status" value="1"/>
</dbReference>
<dbReference type="GO" id="GO:0051301">
    <property type="term" value="P:cell division"/>
    <property type="evidence" value="ECO:0007669"/>
    <property type="project" value="UniProtKB-KW"/>
</dbReference>
<evidence type="ECO:0000256" key="3">
    <source>
        <dbReference type="ARBA" id="ARBA00022829"/>
    </source>
</evidence>
<dbReference type="AlphaFoldDB" id="A0A1H3YFG3"/>
<keyword evidence="2" id="KW-0132">Cell division</keyword>
<dbReference type="Gene3D" id="1.10.10.10">
    <property type="entry name" value="Winged helix-like DNA-binding domain superfamily/Winged helix DNA-binding domain"/>
    <property type="match status" value="2"/>
</dbReference>
<protein>
    <submittedName>
        <fullName evidence="5">Segregation and condensation protein B</fullName>
    </submittedName>
</protein>
<keyword evidence="3" id="KW-0159">Chromosome partition</keyword>
<reference evidence="5 6" key="1">
    <citation type="submission" date="2016-10" db="EMBL/GenBank/DDBJ databases">
        <authorList>
            <person name="de Groot N.N."/>
        </authorList>
    </citation>
    <scope>NUCLEOTIDE SEQUENCE [LARGE SCALE GENOMIC DNA]</scope>
    <source>
        <strain evidence="5 6">DSM 21228</strain>
    </source>
</reference>
<evidence type="ECO:0000256" key="4">
    <source>
        <dbReference type="ARBA" id="ARBA00023306"/>
    </source>
</evidence>
<dbReference type="InterPro" id="IPR036388">
    <property type="entry name" value="WH-like_DNA-bd_sf"/>
</dbReference>
<dbReference type="NCBIfam" id="TIGR00281">
    <property type="entry name" value="SMC-Scp complex subunit ScpB"/>
    <property type="match status" value="1"/>
</dbReference>
<accession>A0A1H3YFG3</accession>
<dbReference type="PIRSF" id="PIRSF019345">
    <property type="entry name" value="ScpB"/>
    <property type="match status" value="1"/>
</dbReference>
<evidence type="ECO:0000313" key="5">
    <source>
        <dbReference type="EMBL" id="SEA10305.1"/>
    </source>
</evidence>
<keyword evidence="6" id="KW-1185">Reference proteome</keyword>
<evidence type="ECO:0000256" key="2">
    <source>
        <dbReference type="ARBA" id="ARBA00022618"/>
    </source>
</evidence>
<dbReference type="PANTHER" id="PTHR34298:SF2">
    <property type="entry name" value="SEGREGATION AND CONDENSATION PROTEIN B"/>
    <property type="match status" value="1"/>
</dbReference>
<dbReference type="GO" id="GO:0051304">
    <property type="term" value="P:chromosome separation"/>
    <property type="evidence" value="ECO:0007669"/>
    <property type="project" value="InterPro"/>
</dbReference>
<organism evidence="5 6">
    <name type="scientific">Thiothrix caldifontis</name>
    <dbReference type="NCBI Taxonomy" id="525918"/>
    <lineage>
        <taxon>Bacteria</taxon>
        <taxon>Pseudomonadati</taxon>
        <taxon>Pseudomonadota</taxon>
        <taxon>Gammaproteobacteria</taxon>
        <taxon>Thiotrichales</taxon>
        <taxon>Thiotrichaceae</taxon>
        <taxon>Thiothrix</taxon>
    </lineage>
</organism>
<dbReference type="InterPro" id="IPR036390">
    <property type="entry name" value="WH_DNA-bd_sf"/>
</dbReference>
<proteinExistence type="predicted"/>
<name>A0A1H3YFG3_9GAMM</name>
<dbReference type="Pfam" id="PF04079">
    <property type="entry name" value="SMC_ScpB"/>
    <property type="match status" value="1"/>
</dbReference>